<reference evidence="1 2" key="1">
    <citation type="submission" date="2018-12" db="EMBL/GenBank/DDBJ databases">
        <title>Genome Sequence of Candidatus Viridilinea halotolerans isolated from saline sulfide-rich spring.</title>
        <authorList>
            <person name="Grouzdev D.S."/>
            <person name="Burganskaya E.I."/>
            <person name="Krutkina M.S."/>
            <person name="Sukhacheva M.V."/>
            <person name="Gorlenko V.M."/>
        </authorList>
    </citation>
    <scope>NUCLEOTIDE SEQUENCE [LARGE SCALE GENOMIC DNA]</scope>
    <source>
        <strain evidence="1">Chok-6</strain>
    </source>
</reference>
<dbReference type="EMBL" id="RSAS01000087">
    <property type="protein sequence ID" value="RRR76952.1"/>
    <property type="molecule type" value="Genomic_DNA"/>
</dbReference>
<dbReference type="Proteomes" id="UP000280307">
    <property type="component" value="Unassembled WGS sequence"/>
</dbReference>
<name>A0A426U9E5_9CHLR</name>
<sequence length="669" mass="73512">MPLPSINLDDRRFQDLVDQAKRMIPQYCPEWTDHNVSDPGVTLIELFAWMTELLIYRTNQVPAKMQLQFLALLGLSLAPPRAAQAPITFYLSAPQALDLLIPAGTEVATVRTETSPAIIFTTEQDLTLRPPQLRGAFTRPAARNAAWITHDLRHLTLVGRNISLFPAQLAPGDAFYLAFEQDHSDHLLALVVDCDTAGGAGIDPNDPPLQWQVWQGATSGRWASCELEYDGTGGFNRNGEIILHLPRMITDELQGVNGYWLRCRLTEAQSQGNAYRVSPAINGLRIETRGGTTNARHAVSIHNERLGLSDGTPGQRFALQHTPVLPRDPERDHLLVLPPGSEAEEWQEVEDFADSHADHCHYTLDSLDGTLTLGPALLQPDGTVYRFGKVPIKGSELRFKHYQHGGGVVGNLPPRALSVLKSSLPYVARVSNRAPAAGGINAQTLDDARLRVPQVLRTRQRAVTAEDFEFLATQVHGVARACCLAPAAQPDAPDAVQPGRVLVLLVPHLDNANGQIAPDQLVLSSELLGSVQNHLNARCLIGVRPEVRAPQYIWITVEARLRVRPSSSAALEAEVYRQAESMLYRYLNPLVGGADGTGWMFGRDLHVSEIFALLQRVPNVEFVDEVQVSIREPGRAAGSQPVLGRLDVPDGALICSYQHRIEVRVLTNL</sequence>
<evidence type="ECO:0000313" key="1">
    <source>
        <dbReference type="EMBL" id="RRR76952.1"/>
    </source>
</evidence>
<comment type="caution">
    <text evidence="1">The sequence shown here is derived from an EMBL/GenBank/DDBJ whole genome shotgun (WGS) entry which is preliminary data.</text>
</comment>
<dbReference type="AlphaFoldDB" id="A0A426U9E5"/>
<proteinExistence type="predicted"/>
<gene>
    <name evidence="1" type="ORF">EI684_02155</name>
</gene>
<dbReference type="NCBIfam" id="TIGR02243">
    <property type="entry name" value="putative baseplate assembly protein"/>
    <property type="match status" value="1"/>
</dbReference>
<organism evidence="1 2">
    <name type="scientific">Candidatus Viridilinea halotolerans</name>
    <dbReference type="NCBI Taxonomy" id="2491704"/>
    <lineage>
        <taxon>Bacteria</taxon>
        <taxon>Bacillati</taxon>
        <taxon>Chloroflexota</taxon>
        <taxon>Chloroflexia</taxon>
        <taxon>Chloroflexales</taxon>
        <taxon>Chloroflexineae</taxon>
        <taxon>Oscillochloridaceae</taxon>
        <taxon>Candidatus Viridilinea</taxon>
    </lineage>
</organism>
<evidence type="ECO:0000313" key="2">
    <source>
        <dbReference type="Proteomes" id="UP000280307"/>
    </source>
</evidence>
<protein>
    <submittedName>
        <fullName evidence="1">Putative baseplate assembly protein</fullName>
    </submittedName>
</protein>
<accession>A0A426U9E5</accession>
<dbReference type="InterPro" id="IPR011749">
    <property type="entry name" value="CHP02243"/>
</dbReference>